<dbReference type="GO" id="GO:0035925">
    <property type="term" value="F:mRNA 3'-UTR AU-rich region binding"/>
    <property type="evidence" value="ECO:0007669"/>
    <property type="project" value="TreeGrafter"/>
</dbReference>
<keyword evidence="5" id="KW-1185">Reference proteome</keyword>
<dbReference type="InterPro" id="IPR036291">
    <property type="entry name" value="NAD(P)-bd_dom_sf"/>
</dbReference>
<dbReference type="InterPro" id="IPR011032">
    <property type="entry name" value="GroES-like_sf"/>
</dbReference>
<keyword evidence="2" id="KW-0560">Oxidoreductase</keyword>
<gene>
    <name evidence="4" type="ORF">CLV47_102386</name>
</gene>
<dbReference type="Gene3D" id="3.90.180.10">
    <property type="entry name" value="Medium-chain alcohol dehydrogenases, catalytic domain"/>
    <property type="match status" value="1"/>
</dbReference>
<dbReference type="EMBL" id="PVUE01000002">
    <property type="protein sequence ID" value="PRZ43695.1"/>
    <property type="molecule type" value="Genomic_DNA"/>
</dbReference>
<evidence type="ECO:0000256" key="2">
    <source>
        <dbReference type="ARBA" id="ARBA00023002"/>
    </source>
</evidence>
<dbReference type="InterPro" id="IPR002364">
    <property type="entry name" value="Quin_OxRdtase/zeta-crystal_CS"/>
</dbReference>
<proteinExistence type="predicted"/>
<evidence type="ECO:0000313" key="5">
    <source>
        <dbReference type="Proteomes" id="UP000237752"/>
    </source>
</evidence>
<dbReference type="PANTHER" id="PTHR48106:SF13">
    <property type="entry name" value="QUINONE OXIDOREDUCTASE-RELATED"/>
    <property type="match status" value="1"/>
</dbReference>
<dbReference type="Pfam" id="PF08240">
    <property type="entry name" value="ADH_N"/>
    <property type="match status" value="1"/>
</dbReference>
<keyword evidence="1" id="KW-0521">NADP</keyword>
<dbReference type="RefSeq" id="WP_106347823.1">
    <property type="nucleotide sequence ID" value="NZ_PVUE01000002.1"/>
</dbReference>
<dbReference type="CDD" id="cd05289">
    <property type="entry name" value="MDR_like_2"/>
    <property type="match status" value="1"/>
</dbReference>
<accession>A0A2T1A516</accession>
<dbReference type="PANTHER" id="PTHR48106">
    <property type="entry name" value="QUINONE OXIDOREDUCTASE PIG3-RELATED"/>
    <property type="match status" value="1"/>
</dbReference>
<feature type="domain" description="Enoyl reductase (ER)" evidence="3">
    <location>
        <begin position="11"/>
        <end position="311"/>
    </location>
</feature>
<dbReference type="SMART" id="SM00829">
    <property type="entry name" value="PKS_ER"/>
    <property type="match status" value="1"/>
</dbReference>
<reference evidence="4 5" key="1">
    <citation type="submission" date="2018-03" db="EMBL/GenBank/DDBJ databases">
        <title>Genomic Encyclopedia of Archaeal and Bacterial Type Strains, Phase II (KMG-II): from individual species to whole genera.</title>
        <authorList>
            <person name="Goeker M."/>
        </authorList>
    </citation>
    <scope>NUCLEOTIDE SEQUENCE [LARGE SCALE GENOMIC DNA]</scope>
    <source>
        <strain evidence="4 5">DSM 100065</strain>
    </source>
</reference>
<dbReference type="AlphaFoldDB" id="A0A2T1A516"/>
<dbReference type="GO" id="GO:0070402">
    <property type="term" value="F:NADPH binding"/>
    <property type="evidence" value="ECO:0007669"/>
    <property type="project" value="TreeGrafter"/>
</dbReference>
<evidence type="ECO:0000313" key="4">
    <source>
        <dbReference type="EMBL" id="PRZ43695.1"/>
    </source>
</evidence>
<dbReference type="Proteomes" id="UP000237752">
    <property type="component" value="Unassembled WGS sequence"/>
</dbReference>
<dbReference type="OrthoDB" id="9801186at2"/>
<comment type="caution">
    <text evidence="4">The sequence shown here is derived from an EMBL/GenBank/DDBJ whole genome shotgun (WGS) entry which is preliminary data.</text>
</comment>
<dbReference type="GO" id="GO:0003960">
    <property type="term" value="F:quinone reductase (NADPH) activity"/>
    <property type="evidence" value="ECO:0007669"/>
    <property type="project" value="TreeGrafter"/>
</dbReference>
<dbReference type="PROSITE" id="PS01162">
    <property type="entry name" value="QOR_ZETA_CRYSTAL"/>
    <property type="match status" value="1"/>
</dbReference>
<name>A0A2T1A516_9ACTN</name>
<dbReference type="InterPro" id="IPR013154">
    <property type="entry name" value="ADH-like_N"/>
</dbReference>
<dbReference type="SUPFAM" id="SSF51735">
    <property type="entry name" value="NAD(P)-binding Rossmann-fold domains"/>
    <property type="match status" value="1"/>
</dbReference>
<protein>
    <submittedName>
        <fullName evidence="4">NADPH:quinone reductase-like Zn-dependent oxidoreductase</fullName>
    </submittedName>
</protein>
<organism evidence="4 5">
    <name type="scientific">Antricoccus suffuscus</name>
    <dbReference type="NCBI Taxonomy" id="1629062"/>
    <lineage>
        <taxon>Bacteria</taxon>
        <taxon>Bacillati</taxon>
        <taxon>Actinomycetota</taxon>
        <taxon>Actinomycetes</taxon>
        <taxon>Geodermatophilales</taxon>
        <taxon>Antricoccaceae</taxon>
        <taxon>Antricoccus</taxon>
    </lineage>
</organism>
<dbReference type="InterPro" id="IPR013149">
    <property type="entry name" value="ADH-like_C"/>
</dbReference>
<dbReference type="GO" id="GO:0008270">
    <property type="term" value="F:zinc ion binding"/>
    <property type="evidence" value="ECO:0007669"/>
    <property type="project" value="InterPro"/>
</dbReference>
<dbReference type="Gene3D" id="3.40.50.720">
    <property type="entry name" value="NAD(P)-binding Rossmann-like Domain"/>
    <property type="match status" value="1"/>
</dbReference>
<dbReference type="SUPFAM" id="SSF50129">
    <property type="entry name" value="GroES-like"/>
    <property type="match status" value="1"/>
</dbReference>
<sequence length="313" mass="31989">MTKTVVATAFGGPAVLRVIDEPDPTPGAGEVLVELRAIGVNPFDYKVYSGEFGTDESTLPLRLGGEASGVVTAVGQGAVGPAGAVNVGDEVILSAVPGAYTERVVVPGDSVIPKIAHFDWESAAGWPAVSGTADEALETVGLGEGETVLVHGGAGGVGLLVIQLSKIRGATVIATAREANHDALRELGAIPITYGEGLIDRVRSVAPDEIDAAIDTVGTDEAVDVSLELLADRKRLVTISAFERAGKEGFPAIGGASPKSGEIRRASRLKLAELAASKGITVKVAKTFPLANAAQAHAELQQAHPSGKFVLIP</sequence>
<evidence type="ECO:0000259" key="3">
    <source>
        <dbReference type="SMART" id="SM00829"/>
    </source>
</evidence>
<evidence type="ECO:0000256" key="1">
    <source>
        <dbReference type="ARBA" id="ARBA00022857"/>
    </source>
</evidence>
<dbReference type="InterPro" id="IPR020843">
    <property type="entry name" value="ER"/>
</dbReference>
<dbReference type="Pfam" id="PF00107">
    <property type="entry name" value="ADH_zinc_N"/>
    <property type="match status" value="1"/>
</dbReference>
<dbReference type="GO" id="GO:0005829">
    <property type="term" value="C:cytosol"/>
    <property type="evidence" value="ECO:0007669"/>
    <property type="project" value="TreeGrafter"/>
</dbReference>